<sequence>MDFSKLSYKKGDSKIDSEIPICHRVNEEQTDAEDRQTNVGDSEANNVIIASNVSPNYQKGDSFREPSLIFIISGGVKRERFFLQELINSKKSTALKALFLSKKGQGLLPDQMQEKWQEFREQGEFTIDDKSYCLDEIDEVFLLTDVDEFYKQLQDILSSKSNDDIGRWIISNPCFEIWLYYCYKNDPNNDLDCITSFSTDKRSQELKRCCNEIVKGGLNGKYAFNHMDEGIRNSLKHYNEDNNGIPVLFATQMHKMAQCIIDKLK</sequence>
<dbReference type="Pfam" id="PF13707">
    <property type="entry name" value="RloB"/>
    <property type="match status" value="1"/>
</dbReference>
<evidence type="ECO:0000313" key="2">
    <source>
        <dbReference type="Proteomes" id="UP000230046"/>
    </source>
</evidence>
<evidence type="ECO:0008006" key="3">
    <source>
        <dbReference type="Google" id="ProtNLM"/>
    </source>
</evidence>
<dbReference type="Proteomes" id="UP000230046">
    <property type="component" value="Unassembled WGS sequence"/>
</dbReference>
<name>A0A2G8I9I5_PREIN</name>
<comment type="caution">
    <text evidence="1">The sequence shown here is derived from an EMBL/GenBank/DDBJ whole genome shotgun (WGS) entry which is preliminary data.</text>
</comment>
<dbReference type="InterPro" id="IPR025591">
    <property type="entry name" value="RloB"/>
</dbReference>
<protein>
    <recommendedName>
        <fullName evidence="3">RloB domain-containing protein</fullName>
    </recommendedName>
</protein>
<dbReference type="RefSeq" id="WP_099835279.1">
    <property type="nucleotide sequence ID" value="NZ_PEKN01000001.1"/>
</dbReference>
<organism evidence="1 2">
    <name type="scientific">Prevotella intermedia</name>
    <dbReference type="NCBI Taxonomy" id="28131"/>
    <lineage>
        <taxon>Bacteria</taxon>
        <taxon>Pseudomonadati</taxon>
        <taxon>Bacteroidota</taxon>
        <taxon>Bacteroidia</taxon>
        <taxon>Bacteroidales</taxon>
        <taxon>Prevotellaceae</taxon>
        <taxon>Prevotella</taxon>
    </lineage>
</organism>
<proteinExistence type="predicted"/>
<evidence type="ECO:0000313" key="1">
    <source>
        <dbReference type="EMBL" id="PIK20111.1"/>
    </source>
</evidence>
<dbReference type="AlphaFoldDB" id="A0A2G8I9I5"/>
<reference evidence="1 2" key="1">
    <citation type="submission" date="2017-11" db="EMBL/GenBank/DDBJ databases">
        <title>Genome sequencing of Prevotella intermedia KCOM 1653.</title>
        <authorList>
            <person name="Kook J.-K."/>
            <person name="Park S.-N."/>
            <person name="Lim Y.K."/>
        </authorList>
    </citation>
    <scope>NUCLEOTIDE SEQUENCE [LARGE SCALE GENOMIC DNA]</scope>
    <source>
        <strain evidence="1 2">KCOM 1653</strain>
    </source>
</reference>
<accession>A0A2G8I9I5</accession>
<dbReference type="EMBL" id="PEKN01000001">
    <property type="protein sequence ID" value="PIK20111.1"/>
    <property type="molecule type" value="Genomic_DNA"/>
</dbReference>
<gene>
    <name evidence="1" type="ORF">CTI18_01490</name>
</gene>